<name>A0A812TWT0_9DINO</name>
<dbReference type="InterPro" id="IPR000719">
    <property type="entry name" value="Prot_kinase_dom"/>
</dbReference>
<dbReference type="Gene3D" id="3.30.200.20">
    <property type="entry name" value="Phosphorylase Kinase, domain 1"/>
    <property type="match status" value="1"/>
</dbReference>
<dbReference type="SMART" id="SM00220">
    <property type="entry name" value="S_TKc"/>
    <property type="match status" value="1"/>
</dbReference>
<dbReference type="EC" id="2.7.11.1" evidence="1"/>
<evidence type="ECO:0000256" key="7">
    <source>
        <dbReference type="ARBA" id="ARBA00022840"/>
    </source>
</evidence>
<dbReference type="GO" id="GO:0005524">
    <property type="term" value="F:ATP binding"/>
    <property type="evidence" value="ECO:0007669"/>
    <property type="project" value="UniProtKB-UniRule"/>
</dbReference>
<dbReference type="InterPro" id="IPR017441">
    <property type="entry name" value="Protein_kinase_ATP_BS"/>
</dbReference>
<evidence type="ECO:0000256" key="2">
    <source>
        <dbReference type="ARBA" id="ARBA00022527"/>
    </source>
</evidence>
<evidence type="ECO:0000259" key="12">
    <source>
        <dbReference type="PROSITE" id="PS50011"/>
    </source>
</evidence>
<keyword evidence="4" id="KW-0808">Transferase</keyword>
<dbReference type="InterPro" id="IPR000961">
    <property type="entry name" value="AGC-kinase_C"/>
</dbReference>
<proteinExistence type="predicted"/>
<dbReference type="PROSITE" id="PS00107">
    <property type="entry name" value="PROTEIN_KINASE_ATP"/>
    <property type="match status" value="1"/>
</dbReference>
<keyword evidence="3" id="KW-0597">Phosphoprotein</keyword>
<evidence type="ECO:0000256" key="6">
    <source>
        <dbReference type="ARBA" id="ARBA00022777"/>
    </source>
</evidence>
<evidence type="ECO:0000256" key="5">
    <source>
        <dbReference type="ARBA" id="ARBA00022741"/>
    </source>
</evidence>
<dbReference type="GO" id="GO:0004674">
    <property type="term" value="F:protein serine/threonine kinase activity"/>
    <property type="evidence" value="ECO:0007669"/>
    <property type="project" value="UniProtKB-KW"/>
</dbReference>
<dbReference type="Pfam" id="PF00069">
    <property type="entry name" value="Pkinase"/>
    <property type="match status" value="1"/>
</dbReference>
<dbReference type="EMBL" id="CAJNDS010002603">
    <property type="protein sequence ID" value="CAE7541311.1"/>
    <property type="molecule type" value="Genomic_DNA"/>
</dbReference>
<evidence type="ECO:0000259" key="13">
    <source>
        <dbReference type="PROSITE" id="PS51285"/>
    </source>
</evidence>
<evidence type="ECO:0000256" key="8">
    <source>
        <dbReference type="ARBA" id="ARBA00047899"/>
    </source>
</evidence>
<gene>
    <name evidence="14" type="primary">STK38</name>
    <name evidence="14" type="ORF">SNAT2548_LOCUS30355</name>
</gene>
<dbReference type="InterPro" id="IPR008271">
    <property type="entry name" value="Ser/Thr_kinase_AS"/>
</dbReference>
<keyword evidence="7 10" id="KW-0067">ATP-binding</keyword>
<reference evidence="14" key="1">
    <citation type="submission" date="2021-02" db="EMBL/GenBank/DDBJ databases">
        <authorList>
            <person name="Dougan E. K."/>
            <person name="Rhodes N."/>
            <person name="Thang M."/>
            <person name="Chan C."/>
        </authorList>
    </citation>
    <scope>NUCLEOTIDE SEQUENCE</scope>
</reference>
<comment type="catalytic activity">
    <reaction evidence="8">
        <text>L-threonyl-[protein] + ATP = O-phospho-L-threonyl-[protein] + ADP + H(+)</text>
        <dbReference type="Rhea" id="RHEA:46608"/>
        <dbReference type="Rhea" id="RHEA-COMP:11060"/>
        <dbReference type="Rhea" id="RHEA-COMP:11605"/>
        <dbReference type="ChEBI" id="CHEBI:15378"/>
        <dbReference type="ChEBI" id="CHEBI:30013"/>
        <dbReference type="ChEBI" id="CHEBI:30616"/>
        <dbReference type="ChEBI" id="CHEBI:61977"/>
        <dbReference type="ChEBI" id="CHEBI:456216"/>
        <dbReference type="EC" id="2.7.11.1"/>
    </reaction>
</comment>
<dbReference type="GO" id="GO:0035556">
    <property type="term" value="P:intracellular signal transduction"/>
    <property type="evidence" value="ECO:0007669"/>
    <property type="project" value="TreeGrafter"/>
</dbReference>
<dbReference type="PANTHER" id="PTHR24356:SF1">
    <property type="entry name" value="SERINE_THREONINE-PROTEIN KINASE GREATWALL"/>
    <property type="match status" value="1"/>
</dbReference>
<evidence type="ECO:0000256" key="1">
    <source>
        <dbReference type="ARBA" id="ARBA00012513"/>
    </source>
</evidence>
<sequence length="752" mass="84116">MVESTNSGLANEKNIAYCDKRCEAPAATLSCSADDCATGDGFGSSETYSDDNERITKDSEKNPAERFAEWGVEMNAQMLDSVFKMPGTEPGLQPDSLSAIGDDKQKEEATCEGWGGQRPRAPSDQRHSLHSGSRAAGNGNRAITTHGGCSEPQDTTGAWRGSLAFPKHRPGTAFLSDAGVLPLSTARNARGDATATRRGCPIAGRATTFSGELFRMACSPAGVFLLAGGSVFDDHGQVVMPPMHYCFLDFQGPEAQEEKEARKKFFDRHKQLKAGLDNQRQEEIRADKAFSAQARSWLHCSSWVDMTLPAISEKWASAVDAVTVPQGEQRAGYEMPSDWTRARLDEIEAKRERQRAYLRMWSIKDFSSLRVLGKGAFGVVHLVQRQGTEEVYALKQIQKAHFLNKNHMKARRNAVGDCCFHCTAAATFCSPKAYNERDALSRGHGVWFVDLLCTFQDSEHIYIVMEFVQGGDFFAYMEKKDKLSITETRFYMAELICAIAAIHQCGFIHRDLKPDNLVLTSQGHLKLLDFGLCTPVDVEEYMMQVEYDSKYQGVNFQERPGREGLRTACGTPQYMAPEMFNGRACAASDLWALGVITFECLSGSLPFYTQSRDRRRAFQELRSQIQHHEANLPTRLARMQKKQRDLGATPQDCVKASQFVNKVLCPVERRITAFECQLDDFFEGLDFSRLQEMQPPHQPSCKSATDASNFDDFPAEKLPTPEDITCMDPDLDWPLYEDDAKASRARCRARRF</sequence>
<evidence type="ECO:0000256" key="10">
    <source>
        <dbReference type="PROSITE-ProRule" id="PRU10141"/>
    </source>
</evidence>
<feature type="region of interest" description="Disordered" evidence="11">
    <location>
        <begin position="87"/>
        <end position="163"/>
    </location>
</feature>
<keyword evidence="6" id="KW-0418">Kinase</keyword>
<dbReference type="AlphaFoldDB" id="A0A812TWT0"/>
<dbReference type="InterPro" id="IPR050236">
    <property type="entry name" value="Ser_Thr_kinase_AGC"/>
</dbReference>
<protein>
    <recommendedName>
        <fullName evidence="1">non-specific serine/threonine protein kinase</fullName>
        <ecNumber evidence="1">2.7.11.1</ecNumber>
    </recommendedName>
</protein>
<dbReference type="PROSITE" id="PS50011">
    <property type="entry name" value="PROTEIN_KINASE_DOM"/>
    <property type="match status" value="1"/>
</dbReference>
<evidence type="ECO:0000256" key="11">
    <source>
        <dbReference type="SAM" id="MobiDB-lite"/>
    </source>
</evidence>
<evidence type="ECO:0000313" key="14">
    <source>
        <dbReference type="EMBL" id="CAE7541311.1"/>
    </source>
</evidence>
<dbReference type="SUPFAM" id="SSF56112">
    <property type="entry name" value="Protein kinase-like (PK-like)"/>
    <property type="match status" value="1"/>
</dbReference>
<feature type="region of interest" description="Disordered" evidence="11">
    <location>
        <begin position="40"/>
        <end position="62"/>
    </location>
</feature>
<evidence type="ECO:0000313" key="15">
    <source>
        <dbReference type="Proteomes" id="UP000604046"/>
    </source>
</evidence>
<evidence type="ECO:0000256" key="4">
    <source>
        <dbReference type="ARBA" id="ARBA00022679"/>
    </source>
</evidence>
<organism evidence="14 15">
    <name type="scientific">Symbiodinium natans</name>
    <dbReference type="NCBI Taxonomy" id="878477"/>
    <lineage>
        <taxon>Eukaryota</taxon>
        <taxon>Sar</taxon>
        <taxon>Alveolata</taxon>
        <taxon>Dinophyceae</taxon>
        <taxon>Suessiales</taxon>
        <taxon>Symbiodiniaceae</taxon>
        <taxon>Symbiodinium</taxon>
    </lineage>
</organism>
<evidence type="ECO:0000256" key="9">
    <source>
        <dbReference type="ARBA" id="ARBA00048679"/>
    </source>
</evidence>
<dbReference type="PANTHER" id="PTHR24356">
    <property type="entry name" value="SERINE/THREONINE-PROTEIN KINASE"/>
    <property type="match status" value="1"/>
</dbReference>
<accession>A0A812TWT0</accession>
<dbReference type="FunFam" id="1.10.510.10:FF:000024">
    <property type="entry name" value="Probable serine/threonine-protein kinase cot-1"/>
    <property type="match status" value="1"/>
</dbReference>
<dbReference type="OrthoDB" id="3638488at2759"/>
<evidence type="ECO:0000256" key="3">
    <source>
        <dbReference type="ARBA" id="ARBA00022553"/>
    </source>
</evidence>
<dbReference type="GO" id="GO:0007010">
    <property type="term" value="P:cytoskeleton organization"/>
    <property type="evidence" value="ECO:0007669"/>
    <property type="project" value="UniProtKB-ARBA"/>
</dbReference>
<dbReference type="Gene3D" id="1.10.510.10">
    <property type="entry name" value="Transferase(Phosphotransferase) domain 1"/>
    <property type="match status" value="1"/>
</dbReference>
<dbReference type="PROSITE" id="PS51285">
    <property type="entry name" value="AGC_KINASE_CTER"/>
    <property type="match status" value="1"/>
</dbReference>
<comment type="caution">
    <text evidence="14">The sequence shown here is derived from an EMBL/GenBank/DDBJ whole genome shotgun (WGS) entry which is preliminary data.</text>
</comment>
<dbReference type="PROSITE" id="PS00108">
    <property type="entry name" value="PROTEIN_KINASE_ST"/>
    <property type="match status" value="1"/>
</dbReference>
<keyword evidence="15" id="KW-1185">Reference proteome</keyword>
<dbReference type="Proteomes" id="UP000604046">
    <property type="component" value="Unassembled WGS sequence"/>
</dbReference>
<feature type="domain" description="Protein kinase" evidence="12">
    <location>
        <begin position="366"/>
        <end position="682"/>
    </location>
</feature>
<keyword evidence="5 10" id="KW-0547">Nucleotide-binding</keyword>
<dbReference type="InterPro" id="IPR011009">
    <property type="entry name" value="Kinase-like_dom_sf"/>
</dbReference>
<comment type="catalytic activity">
    <reaction evidence="9">
        <text>L-seryl-[protein] + ATP = O-phospho-L-seryl-[protein] + ADP + H(+)</text>
        <dbReference type="Rhea" id="RHEA:17989"/>
        <dbReference type="Rhea" id="RHEA-COMP:9863"/>
        <dbReference type="Rhea" id="RHEA-COMP:11604"/>
        <dbReference type="ChEBI" id="CHEBI:15378"/>
        <dbReference type="ChEBI" id="CHEBI:29999"/>
        <dbReference type="ChEBI" id="CHEBI:30616"/>
        <dbReference type="ChEBI" id="CHEBI:83421"/>
        <dbReference type="ChEBI" id="CHEBI:456216"/>
        <dbReference type="EC" id="2.7.11.1"/>
    </reaction>
</comment>
<feature type="binding site" evidence="10">
    <location>
        <position position="395"/>
    </location>
    <ligand>
        <name>ATP</name>
        <dbReference type="ChEBI" id="CHEBI:30616"/>
    </ligand>
</feature>
<feature type="domain" description="AGC-kinase C-terminal" evidence="13">
    <location>
        <begin position="683"/>
        <end position="752"/>
    </location>
</feature>
<keyword evidence="2" id="KW-0723">Serine/threonine-protein kinase</keyword>
<feature type="compositionally biased region" description="Basic and acidic residues" evidence="11">
    <location>
        <begin position="51"/>
        <end position="62"/>
    </location>
</feature>